<feature type="compositionally biased region" description="Polar residues" evidence="3">
    <location>
        <begin position="527"/>
        <end position="546"/>
    </location>
</feature>
<keyword evidence="2" id="KW-1015">Disulfide bond</keyword>
<feature type="region of interest" description="Disordered" evidence="3">
    <location>
        <begin position="477"/>
        <end position="566"/>
    </location>
</feature>
<dbReference type="InParanoid" id="A0A7M7GHV3"/>
<dbReference type="InterPro" id="IPR011489">
    <property type="entry name" value="EMI_domain"/>
</dbReference>
<dbReference type="EnsemblMetazoa" id="XM_003728127">
    <property type="protein sequence ID" value="XP_003728175"/>
    <property type="gene ID" value="LOC100890249"/>
</dbReference>
<keyword evidence="4" id="KW-1133">Transmembrane helix</keyword>
<keyword evidence="4" id="KW-0812">Transmembrane</keyword>
<organism evidence="6 7">
    <name type="scientific">Strongylocentrotus purpuratus</name>
    <name type="common">Purple sea urchin</name>
    <dbReference type="NCBI Taxonomy" id="7668"/>
    <lineage>
        <taxon>Eukaryota</taxon>
        <taxon>Metazoa</taxon>
        <taxon>Echinodermata</taxon>
        <taxon>Eleutherozoa</taxon>
        <taxon>Echinozoa</taxon>
        <taxon>Echinoidea</taxon>
        <taxon>Euechinoidea</taxon>
        <taxon>Echinacea</taxon>
        <taxon>Camarodonta</taxon>
        <taxon>Echinidea</taxon>
        <taxon>Strongylocentrotidae</taxon>
        <taxon>Strongylocentrotus</taxon>
    </lineage>
</organism>
<dbReference type="RefSeq" id="XP_003728175.1">
    <property type="nucleotide sequence ID" value="XM_003728127.3"/>
</dbReference>
<feature type="region of interest" description="Disordered" evidence="3">
    <location>
        <begin position="420"/>
        <end position="439"/>
    </location>
</feature>
<evidence type="ECO:0000256" key="1">
    <source>
        <dbReference type="ARBA" id="ARBA00022729"/>
    </source>
</evidence>
<keyword evidence="7" id="KW-1185">Reference proteome</keyword>
<dbReference type="AlphaFoldDB" id="A0A7M7GHV3"/>
<proteinExistence type="predicted"/>
<reference evidence="6" key="2">
    <citation type="submission" date="2021-01" db="UniProtKB">
        <authorList>
            <consortium name="EnsemblMetazoa"/>
        </authorList>
    </citation>
    <scope>IDENTIFICATION</scope>
</reference>
<dbReference type="Pfam" id="PF07546">
    <property type="entry name" value="EMI"/>
    <property type="match status" value="1"/>
</dbReference>
<name>A0A7M7GHV3_STRPU</name>
<dbReference type="KEGG" id="spu:100890249"/>
<feature type="transmembrane region" description="Helical" evidence="4">
    <location>
        <begin position="208"/>
        <end position="233"/>
    </location>
</feature>
<evidence type="ECO:0000256" key="2">
    <source>
        <dbReference type="ARBA" id="ARBA00023157"/>
    </source>
</evidence>
<dbReference type="PROSITE" id="PS51041">
    <property type="entry name" value="EMI"/>
    <property type="match status" value="1"/>
</dbReference>
<dbReference type="OrthoDB" id="10088797at2759"/>
<evidence type="ECO:0000256" key="4">
    <source>
        <dbReference type="SAM" id="Phobius"/>
    </source>
</evidence>
<feature type="domain" description="EMI" evidence="5">
    <location>
        <begin position="49"/>
        <end position="127"/>
    </location>
</feature>
<feature type="region of interest" description="Disordered" evidence="3">
    <location>
        <begin position="153"/>
        <end position="181"/>
    </location>
</feature>
<feature type="compositionally biased region" description="Polar residues" evidence="3">
    <location>
        <begin position="429"/>
        <end position="438"/>
    </location>
</feature>
<protein>
    <recommendedName>
        <fullName evidence="5">EMI domain-containing protein</fullName>
    </recommendedName>
</protein>
<evidence type="ECO:0000313" key="7">
    <source>
        <dbReference type="Proteomes" id="UP000007110"/>
    </source>
</evidence>
<accession>A0A7M7GHV3</accession>
<evidence type="ECO:0000256" key="3">
    <source>
        <dbReference type="SAM" id="MobiDB-lite"/>
    </source>
</evidence>
<keyword evidence="4" id="KW-0472">Membrane</keyword>
<dbReference type="GeneID" id="100890249"/>
<feature type="region of interest" description="Disordered" evidence="3">
    <location>
        <begin position="343"/>
        <end position="364"/>
    </location>
</feature>
<evidence type="ECO:0000313" key="6">
    <source>
        <dbReference type="EnsemblMetazoa" id="XP_003728175"/>
    </source>
</evidence>
<evidence type="ECO:0000259" key="5">
    <source>
        <dbReference type="PROSITE" id="PS51041"/>
    </source>
</evidence>
<reference evidence="7" key="1">
    <citation type="submission" date="2015-02" db="EMBL/GenBank/DDBJ databases">
        <title>Genome sequencing for Strongylocentrotus purpuratus.</title>
        <authorList>
            <person name="Murali S."/>
            <person name="Liu Y."/>
            <person name="Vee V."/>
            <person name="English A."/>
            <person name="Wang M."/>
            <person name="Skinner E."/>
            <person name="Han Y."/>
            <person name="Muzny D.M."/>
            <person name="Worley K.C."/>
            <person name="Gibbs R.A."/>
        </authorList>
    </citation>
    <scope>NUCLEOTIDE SEQUENCE</scope>
</reference>
<sequence length="584" mass="64061">MFLGLVEHNCRSANMERTLSFRTARLIIGFILTIHLGGAASMKYVEPYGDNVCSRVTSVTNVQRIPMSGIQTKKFRYMTKCSVFGVAMCSRYRLVYVNAFRELISTQYAVRPGCCKGYLQDGTLCVEAPPTTSPPRTSTRNPSTVKTETVRAPFGGVAPRGSSGGYPIKDGSGASKGQSGHQDEVLIDQEGGYFEVNPDYKGPAVDRVLPLIASGVAGVITLTAVVAFVLIVINRRRRRRNKVQPGFHDSVRFRTNNQPKGTTKLEMKRMSTEKSSAHALALAATMTNTKASKKFKRLSRKDGPYVEISDIPGTTFVRVTSQTEQTLREDLQNNQVHAAIINNRRSLNESQRKQRSPVKRGGSMKIVPQYAVVNKLRKPDNDCDELLANNKKQKNNNDLEENLHGAYHAFTLEHQDTGDLAPLYADPNQKPQNKSSTWACRVGSSLKDSPVKGAGTLTPGNVLALVKQSNLRETSKLFTSCGGGVGSRRLSSGYSNKDDDSENSSGYSSLRHSTEGEPDNMYGKLNHATSVKPTSPTDTKSQTASLEASDDNDYDKLRRGPKSRTLGMKWATSGHYETLGVDES</sequence>
<keyword evidence="1" id="KW-0732">Signal</keyword>
<dbReference type="Proteomes" id="UP000007110">
    <property type="component" value="Unassembled WGS sequence"/>
</dbReference>